<dbReference type="InterPro" id="IPR011748">
    <property type="entry name" value="Unchr_phage_tail-like"/>
</dbReference>
<sequence length="193" mass="20529">MADNSTPSRRGLVKGLVSPSPVAQRLPGVLQDDDLMVRFVSAFDDSYAPIYATLDSLASYFDPQLAPEDFLAWLATWVGVELDDAWSTADRRRIIADAARLHRQRGTAQGIEGALEQGLGAAEVTVADSGACTWSQKPGADPEGSSPPSVSVTVAVTDPDEVDVRRVEALLEGVCPAHVARHYSVVRAGGGER</sequence>
<dbReference type="NCBIfam" id="TIGR01634">
    <property type="entry name" value="tail_P2_I"/>
    <property type="match status" value="1"/>
</dbReference>
<keyword evidence="2" id="KW-1185">Reference proteome</keyword>
<proteinExistence type="predicted"/>
<organism evidence="1 2">
    <name type="scientific">Nocardioides vastitatis</name>
    <dbReference type="NCBI Taxonomy" id="2568655"/>
    <lineage>
        <taxon>Bacteria</taxon>
        <taxon>Bacillati</taxon>
        <taxon>Actinomycetota</taxon>
        <taxon>Actinomycetes</taxon>
        <taxon>Propionibacteriales</taxon>
        <taxon>Nocardioidaceae</taxon>
        <taxon>Nocardioides</taxon>
    </lineage>
</organism>
<dbReference type="EMBL" id="JBHSNS010000010">
    <property type="protein sequence ID" value="MFC5730663.1"/>
    <property type="molecule type" value="Genomic_DNA"/>
</dbReference>
<dbReference type="Proteomes" id="UP001596072">
    <property type="component" value="Unassembled WGS sequence"/>
</dbReference>
<dbReference type="Pfam" id="PF09684">
    <property type="entry name" value="Tail_P2_I"/>
    <property type="match status" value="1"/>
</dbReference>
<name>A0ABW0ZKD5_9ACTN</name>
<dbReference type="InterPro" id="IPR006521">
    <property type="entry name" value="Tail_protein_I"/>
</dbReference>
<protein>
    <submittedName>
        <fullName evidence="1">Phage tail protein I</fullName>
    </submittedName>
</protein>
<reference evidence="2" key="1">
    <citation type="journal article" date="2019" name="Int. J. Syst. Evol. Microbiol.">
        <title>The Global Catalogue of Microorganisms (GCM) 10K type strain sequencing project: providing services to taxonomists for standard genome sequencing and annotation.</title>
        <authorList>
            <consortium name="The Broad Institute Genomics Platform"/>
            <consortium name="The Broad Institute Genome Sequencing Center for Infectious Disease"/>
            <person name="Wu L."/>
            <person name="Ma J."/>
        </authorList>
    </citation>
    <scope>NUCLEOTIDE SEQUENCE [LARGE SCALE GENOMIC DNA]</scope>
    <source>
        <strain evidence="2">YIM 94188</strain>
    </source>
</reference>
<accession>A0ABW0ZKD5</accession>
<dbReference type="NCBIfam" id="TIGR02242">
    <property type="entry name" value="tail_TIGR02242"/>
    <property type="match status" value="1"/>
</dbReference>
<evidence type="ECO:0000313" key="2">
    <source>
        <dbReference type="Proteomes" id="UP001596072"/>
    </source>
</evidence>
<comment type="caution">
    <text evidence="1">The sequence shown here is derived from an EMBL/GenBank/DDBJ whole genome shotgun (WGS) entry which is preliminary data.</text>
</comment>
<evidence type="ECO:0000313" key="1">
    <source>
        <dbReference type="EMBL" id="MFC5730663.1"/>
    </source>
</evidence>
<dbReference type="RefSeq" id="WP_206056407.1">
    <property type="nucleotide sequence ID" value="NZ_JBHSNS010000010.1"/>
</dbReference>
<gene>
    <name evidence="1" type="ORF">ACFPQB_17205</name>
</gene>